<evidence type="ECO:0000313" key="3">
    <source>
        <dbReference type="Proteomes" id="UP000037269"/>
    </source>
</evidence>
<dbReference type="Proteomes" id="UP000182836">
    <property type="component" value="Unassembled WGS sequence"/>
</dbReference>
<keyword evidence="3" id="KW-1185">Reference proteome</keyword>
<dbReference type="EMBL" id="LGUG01000013">
    <property type="protein sequence ID" value="KON84233.1"/>
    <property type="molecule type" value="Genomic_DNA"/>
</dbReference>
<dbReference type="AlphaFoldDB" id="A0A0D1WC67"/>
<dbReference type="RefSeq" id="WP_043065710.1">
    <property type="nucleotide sequence ID" value="NZ_BJOA01000096.1"/>
</dbReference>
<proteinExistence type="predicted"/>
<dbReference type="GeneID" id="42309416"/>
<evidence type="ECO:0000313" key="1">
    <source>
        <dbReference type="EMBL" id="KON84233.1"/>
    </source>
</evidence>
<gene>
    <name evidence="1" type="ORF">AF333_30300</name>
    <name evidence="2" type="ORF">SAMN04487909_13142</name>
</gene>
<evidence type="ECO:0000313" key="2">
    <source>
        <dbReference type="EMBL" id="SDJ88605.1"/>
    </source>
</evidence>
<dbReference type="OrthoDB" id="2678957at2"/>
<accession>A0A0D1WC67</accession>
<organism evidence="1 3">
    <name type="scientific">Aneurinibacillus migulanus</name>
    <name type="common">Bacillus migulanus</name>
    <dbReference type="NCBI Taxonomy" id="47500"/>
    <lineage>
        <taxon>Bacteria</taxon>
        <taxon>Bacillati</taxon>
        <taxon>Bacillota</taxon>
        <taxon>Bacilli</taxon>
        <taxon>Bacillales</taxon>
        <taxon>Paenibacillaceae</taxon>
        <taxon>Aneurinibacillus group</taxon>
        <taxon>Aneurinibacillus</taxon>
    </lineage>
</organism>
<name>A0A0D1WC67_ANEMI</name>
<protein>
    <recommendedName>
        <fullName evidence="5">YxiS</fullName>
    </recommendedName>
</protein>
<evidence type="ECO:0000313" key="4">
    <source>
        <dbReference type="Proteomes" id="UP000182836"/>
    </source>
</evidence>
<evidence type="ECO:0008006" key="5">
    <source>
        <dbReference type="Google" id="ProtNLM"/>
    </source>
</evidence>
<reference evidence="1 3" key="1">
    <citation type="submission" date="2015-07" db="EMBL/GenBank/DDBJ databases">
        <title>Fjat-14205 dsm 2895.</title>
        <authorList>
            <person name="Liu B."/>
            <person name="Wang J."/>
            <person name="Zhu Y."/>
            <person name="Liu G."/>
            <person name="Chen Q."/>
            <person name="Chen Z."/>
            <person name="Lan J."/>
            <person name="Che J."/>
            <person name="Ge C."/>
            <person name="Shi H."/>
            <person name="Pan Z."/>
            <person name="Liu X."/>
        </authorList>
    </citation>
    <scope>NUCLEOTIDE SEQUENCE [LARGE SCALE GENOMIC DNA]</scope>
    <source>
        <strain evidence="1 3">DSM 2895</strain>
    </source>
</reference>
<sequence length="102" mass="11576">MKENRKELEQKVTEIYRRDTNAMVLVFAQWCINHGLEPISVYEEAYPEQAIPAELQSMLALTVPKEEAGDIALETLMNVLLAFDNERLAAVVQQKAEAIKKS</sequence>
<dbReference type="Proteomes" id="UP000037269">
    <property type="component" value="Unassembled WGS sequence"/>
</dbReference>
<dbReference type="PATRIC" id="fig|47500.12.peg.762"/>
<reference evidence="2 4" key="2">
    <citation type="submission" date="2016-10" db="EMBL/GenBank/DDBJ databases">
        <authorList>
            <person name="de Groot N.N."/>
        </authorList>
    </citation>
    <scope>NUCLEOTIDE SEQUENCE [LARGE SCALE GENOMIC DNA]</scope>
    <source>
        <strain evidence="2 4">DSM 2895</strain>
    </source>
</reference>
<dbReference type="EMBL" id="FNED01000031">
    <property type="protein sequence ID" value="SDJ88605.1"/>
    <property type="molecule type" value="Genomic_DNA"/>
</dbReference>
<dbReference type="STRING" id="47500.AF333_30300"/>